<keyword evidence="1" id="KW-0732">Signal</keyword>
<accession>A0A0J6D0K5</accession>
<evidence type="ECO:0000256" key="1">
    <source>
        <dbReference type="SAM" id="SignalP"/>
    </source>
</evidence>
<evidence type="ECO:0000313" key="2">
    <source>
        <dbReference type="EMBL" id="KMM38853.1"/>
    </source>
</evidence>
<gene>
    <name evidence="2" type="ORF">AB986_06210</name>
</gene>
<organism evidence="2 3">
    <name type="scientific">Guptibacillus hwajinpoensis</name>
    <dbReference type="NCBI Taxonomy" id="208199"/>
    <lineage>
        <taxon>Bacteria</taxon>
        <taxon>Bacillati</taxon>
        <taxon>Bacillota</taxon>
        <taxon>Bacilli</taxon>
        <taxon>Bacillales</taxon>
        <taxon>Guptibacillaceae</taxon>
        <taxon>Guptibacillus</taxon>
    </lineage>
</organism>
<dbReference type="PATRIC" id="fig|157733.3.peg.3485"/>
<evidence type="ECO:0000313" key="3">
    <source>
        <dbReference type="Proteomes" id="UP000035996"/>
    </source>
</evidence>
<dbReference type="Proteomes" id="UP000035996">
    <property type="component" value="Unassembled WGS sequence"/>
</dbReference>
<sequence>MKKLATALFMLLLLTLPVQVSSQNSINQVLPLDGEVKLLKWEKADEIVPRKSIFTIVDVESGKSFQVQRRAGSRHADIQPLTNKDTEVMKEIYTKWSWKRRAAIVIADGQMIAASMNGMPHGAGALDNGFNGHFCLHFLNSTTHGSSSPDPAHKLMILKAAGKIEEHLSKQSPSEIVDSLMIAINNSDTTLLRQIVPYEQVNLKSLSGIHVTNWKVIKSERSKNNLFLHENETKVEVYIKESGTITTVITLPAKRDPLSSRWRVDISSLLQIANQS</sequence>
<keyword evidence="3" id="KW-1185">Reference proteome</keyword>
<dbReference type="OrthoDB" id="529831at2"/>
<comment type="caution">
    <text evidence="2">The sequence shown here is derived from an EMBL/GenBank/DDBJ whole genome shotgun (WGS) entry which is preliminary data.</text>
</comment>
<protein>
    <submittedName>
        <fullName evidence="2">Uncharacterized protein</fullName>
    </submittedName>
</protein>
<name>A0A0J6D0K5_9BACL</name>
<dbReference type="EMBL" id="LELK01000001">
    <property type="protein sequence ID" value="KMM38853.1"/>
    <property type="molecule type" value="Genomic_DNA"/>
</dbReference>
<dbReference type="STRING" id="157733.AB986_06210"/>
<dbReference type="AlphaFoldDB" id="A0A0J6D0K5"/>
<reference evidence="2" key="1">
    <citation type="submission" date="2015-06" db="EMBL/GenBank/DDBJ databases">
        <authorList>
            <person name="Liu B."/>
            <person name="Wang J."/>
            <person name="Zhu Y."/>
            <person name="Liu G."/>
            <person name="Chen Q."/>
            <person name="Zheng C."/>
            <person name="Che J."/>
            <person name="Ge C."/>
            <person name="Shi H."/>
            <person name="Pan Z."/>
            <person name="Liu X."/>
        </authorList>
    </citation>
    <scope>NUCLEOTIDE SEQUENCE [LARGE SCALE GENOMIC DNA]</scope>
    <source>
        <strain evidence="2">DSM 16346</strain>
    </source>
</reference>
<feature type="signal peptide" evidence="1">
    <location>
        <begin position="1"/>
        <end position="20"/>
    </location>
</feature>
<feature type="chain" id="PRO_5039573657" evidence="1">
    <location>
        <begin position="21"/>
        <end position="276"/>
    </location>
</feature>
<dbReference type="RefSeq" id="WP_048309996.1">
    <property type="nucleotide sequence ID" value="NZ_CP119526.1"/>
</dbReference>
<proteinExistence type="predicted"/>